<evidence type="ECO:0000313" key="2">
    <source>
        <dbReference type="Proteomes" id="UP001497700"/>
    </source>
</evidence>
<evidence type="ECO:0000313" key="1">
    <source>
        <dbReference type="EMBL" id="KAI4863380.1"/>
    </source>
</evidence>
<reference evidence="1 2" key="1">
    <citation type="journal article" date="2022" name="New Phytol.">
        <title>Ecological generalism drives hyperdiversity of secondary metabolite gene clusters in xylarialean endophytes.</title>
        <authorList>
            <person name="Franco M.E.E."/>
            <person name="Wisecaver J.H."/>
            <person name="Arnold A.E."/>
            <person name="Ju Y.M."/>
            <person name="Slot J.C."/>
            <person name="Ahrendt S."/>
            <person name="Moore L.P."/>
            <person name="Eastman K.E."/>
            <person name="Scott K."/>
            <person name="Konkel Z."/>
            <person name="Mondo S.J."/>
            <person name="Kuo A."/>
            <person name="Hayes R.D."/>
            <person name="Haridas S."/>
            <person name="Andreopoulos B."/>
            <person name="Riley R."/>
            <person name="LaButti K."/>
            <person name="Pangilinan J."/>
            <person name="Lipzen A."/>
            <person name="Amirebrahimi M."/>
            <person name="Yan J."/>
            <person name="Adam C."/>
            <person name="Keymanesh K."/>
            <person name="Ng V."/>
            <person name="Louie K."/>
            <person name="Northen T."/>
            <person name="Drula E."/>
            <person name="Henrissat B."/>
            <person name="Hsieh H.M."/>
            <person name="Youens-Clark K."/>
            <person name="Lutzoni F."/>
            <person name="Miadlikowska J."/>
            <person name="Eastwood D.C."/>
            <person name="Hamelin R.C."/>
            <person name="Grigoriev I.V."/>
            <person name="U'Ren J.M."/>
        </authorList>
    </citation>
    <scope>NUCLEOTIDE SEQUENCE [LARGE SCALE GENOMIC DNA]</scope>
    <source>
        <strain evidence="1 2">CBS 119005</strain>
    </source>
</reference>
<sequence>MLLGERFKKDPIVRVHCGHVSSRSQTCWLPATCFFVRPSGPQDVAVTLKAAKETGSKFAIRGGGHNPNLGFSSSDDSRIVIDLQDLKTLHLDSDGVLQVGAGNKWGDV</sequence>
<gene>
    <name evidence="1" type="ORF">F4820DRAFT_427213</name>
</gene>
<name>A0ACB9YVB1_9PEZI</name>
<proteinExistence type="predicted"/>
<dbReference type="Proteomes" id="UP001497700">
    <property type="component" value="Unassembled WGS sequence"/>
</dbReference>
<comment type="caution">
    <text evidence="1">The sequence shown here is derived from an EMBL/GenBank/DDBJ whole genome shotgun (WGS) entry which is preliminary data.</text>
</comment>
<organism evidence="1 2">
    <name type="scientific">Hypoxylon rubiginosum</name>
    <dbReference type="NCBI Taxonomy" id="110542"/>
    <lineage>
        <taxon>Eukaryota</taxon>
        <taxon>Fungi</taxon>
        <taxon>Dikarya</taxon>
        <taxon>Ascomycota</taxon>
        <taxon>Pezizomycotina</taxon>
        <taxon>Sordariomycetes</taxon>
        <taxon>Xylariomycetidae</taxon>
        <taxon>Xylariales</taxon>
        <taxon>Hypoxylaceae</taxon>
        <taxon>Hypoxylon</taxon>
    </lineage>
</organism>
<accession>A0ACB9YVB1</accession>
<dbReference type="EMBL" id="MU393505">
    <property type="protein sequence ID" value="KAI4863380.1"/>
    <property type="molecule type" value="Genomic_DNA"/>
</dbReference>
<keyword evidence="2" id="KW-1185">Reference proteome</keyword>
<protein>
    <submittedName>
        <fullName evidence="1">Uncharacterized protein</fullName>
    </submittedName>
</protein>